<dbReference type="PROSITE" id="PS50305">
    <property type="entry name" value="SIRTUIN"/>
    <property type="match status" value="1"/>
</dbReference>
<protein>
    <recommendedName>
        <fullName evidence="3">NAD-dependent protein deacylase</fullName>
        <ecNumber evidence="3">2.3.1.286</ecNumber>
    </recommendedName>
    <alternativeName>
        <fullName evidence="3">Regulatory protein SIR2 homolog</fullName>
    </alternativeName>
</protein>
<dbReference type="RefSeq" id="WP_189006251.1">
    <property type="nucleotide sequence ID" value="NZ_BMOD01000022.1"/>
</dbReference>
<dbReference type="InterPro" id="IPR029035">
    <property type="entry name" value="DHS-like_NAD/FAD-binding_dom"/>
</dbReference>
<dbReference type="EMBL" id="BMOD01000022">
    <property type="protein sequence ID" value="GGJ51063.1"/>
    <property type="molecule type" value="Genomic_DNA"/>
</dbReference>
<proteinExistence type="inferred from homology"/>
<comment type="caution">
    <text evidence="3 4">Lacks conserved residue(s) required for the propagation of feature annotation.</text>
</comment>
<comment type="domain">
    <text evidence="3">2 residues (Tyr-57 and Arg-60) present in a large hydrophobic pocket are probably involved in substrate specificity. They are important for desuccinylation activity, but dispensable for deacetylation activity.</text>
</comment>
<dbReference type="InterPro" id="IPR027546">
    <property type="entry name" value="Sirtuin_class_III"/>
</dbReference>
<keyword evidence="1" id="KW-0808">Transferase</keyword>
<dbReference type="Gene3D" id="3.30.1600.10">
    <property type="entry name" value="SIR2/SIRT2 'Small Domain"/>
    <property type="match status" value="1"/>
</dbReference>
<dbReference type="HAMAP" id="MF_01121">
    <property type="entry name" value="Sirtuin_ClassIII"/>
    <property type="match status" value="1"/>
</dbReference>
<dbReference type="InterPro" id="IPR026591">
    <property type="entry name" value="Sirtuin_cat_small_dom_sf"/>
</dbReference>
<keyword evidence="3" id="KW-0963">Cytoplasm</keyword>
<dbReference type="InterPro" id="IPR003000">
    <property type="entry name" value="Sirtuin"/>
</dbReference>
<dbReference type="SUPFAM" id="SSF52467">
    <property type="entry name" value="DHS-like NAD/FAD-binding domain"/>
    <property type="match status" value="1"/>
</dbReference>
<sequence>MERRTKHLVVLSGAGISAESGLSTFRDFNGLWHQYRIEEVASIEAWNQHPRLVLDFYNERRKQAITASPNAGHQALALLEQHYQVTIITQNVDNLHEQAGSSSVVHLHGELFKARSTQDPELVYQLEGPELNWGDTCELGSQLRPHIVWFGEEVPHFKRAAHLVRSADIFIVVGTSLAVYPASSLLNYLPEDTPKYIIDPRRPTLPRISNVSFIQAVASRGLPQLAQELIALQNLTHQG</sequence>
<evidence type="ECO:0000256" key="1">
    <source>
        <dbReference type="ARBA" id="ARBA00022679"/>
    </source>
</evidence>
<dbReference type="PANTHER" id="PTHR11085">
    <property type="entry name" value="NAD-DEPENDENT PROTEIN DEACYLASE SIRTUIN-5, MITOCHONDRIAL-RELATED"/>
    <property type="match status" value="1"/>
</dbReference>
<dbReference type="Proteomes" id="UP000632222">
    <property type="component" value="Unassembled WGS sequence"/>
</dbReference>
<comment type="caution">
    <text evidence="6">The sequence shown here is derived from an EMBL/GenBank/DDBJ whole genome shotgun (WGS) entry which is preliminary data.</text>
</comment>
<feature type="binding site" evidence="3">
    <location>
        <position position="57"/>
    </location>
    <ligand>
        <name>substrate</name>
    </ligand>
</feature>
<reference evidence="7" key="1">
    <citation type="journal article" date="2019" name="Int. J. Syst. Evol. Microbiol.">
        <title>The Global Catalogue of Microorganisms (GCM) 10K type strain sequencing project: providing services to taxonomists for standard genome sequencing and annotation.</title>
        <authorList>
            <consortium name="The Broad Institute Genomics Platform"/>
            <consortium name="The Broad Institute Genome Sequencing Center for Infectious Disease"/>
            <person name="Wu L."/>
            <person name="Ma J."/>
        </authorList>
    </citation>
    <scope>NUCLEOTIDE SEQUENCE [LARGE SCALE GENOMIC DNA]</scope>
    <source>
        <strain evidence="7">JCM 14370</strain>
    </source>
</reference>
<feature type="binding site" evidence="3">
    <location>
        <begin position="90"/>
        <end position="93"/>
    </location>
    <ligand>
        <name>NAD(+)</name>
        <dbReference type="ChEBI" id="CHEBI:57540"/>
    </ligand>
</feature>
<gene>
    <name evidence="3 6" type="primary">cobB</name>
    <name evidence="6" type="ORF">GCM10008938_41340</name>
</gene>
<name>A0ABQ2DA43_9DEIO</name>
<dbReference type="PANTHER" id="PTHR11085:SF4">
    <property type="entry name" value="NAD-DEPENDENT PROTEIN DEACYLASE"/>
    <property type="match status" value="1"/>
</dbReference>
<evidence type="ECO:0000256" key="2">
    <source>
        <dbReference type="ARBA" id="ARBA00023027"/>
    </source>
</evidence>
<dbReference type="EC" id="2.3.1.286" evidence="3"/>
<feature type="binding site" evidence="3">
    <location>
        <begin position="13"/>
        <end position="32"/>
    </location>
    <ligand>
        <name>NAD(+)</name>
        <dbReference type="ChEBI" id="CHEBI:57540"/>
    </ligand>
</feature>
<evidence type="ECO:0000259" key="5">
    <source>
        <dbReference type="PROSITE" id="PS50305"/>
    </source>
</evidence>
<keyword evidence="7" id="KW-1185">Reference proteome</keyword>
<feature type="binding site" evidence="3">
    <location>
        <position position="218"/>
    </location>
    <ligand>
        <name>NAD(+)</name>
        <dbReference type="ChEBI" id="CHEBI:57540"/>
    </ligand>
</feature>
<comment type="function">
    <text evidence="3">NAD-dependent lysine deacetylase and desuccinylase that specifically removes acetyl and succinyl groups on target proteins. Modulates the activities of several proteins which are inactive in their acylated form.</text>
</comment>
<dbReference type="InterPro" id="IPR026590">
    <property type="entry name" value="Ssirtuin_cat_dom"/>
</dbReference>
<accession>A0ABQ2DA43</accession>
<comment type="similarity">
    <text evidence="3">Belongs to the sirtuin family. Class III subfamily.</text>
</comment>
<dbReference type="Gene3D" id="3.40.50.1220">
    <property type="entry name" value="TPP-binding domain"/>
    <property type="match status" value="1"/>
</dbReference>
<feature type="domain" description="Deacetylase sirtuin-type" evidence="5">
    <location>
        <begin position="1"/>
        <end position="232"/>
    </location>
</feature>
<keyword evidence="2 3" id="KW-0520">NAD</keyword>
<feature type="active site" description="Proton acceptor" evidence="3">
    <location>
        <position position="108"/>
    </location>
</feature>
<dbReference type="Pfam" id="PF02146">
    <property type="entry name" value="SIR2"/>
    <property type="match status" value="1"/>
</dbReference>
<dbReference type="InterPro" id="IPR050134">
    <property type="entry name" value="NAD-dep_sirtuin_deacylases"/>
</dbReference>
<comment type="catalytic activity">
    <reaction evidence="3">
        <text>N(6)-succinyl-L-lysyl-[protein] + NAD(+) + H2O = 2''-O-succinyl-ADP-D-ribose + nicotinamide + L-lysyl-[protein]</text>
        <dbReference type="Rhea" id="RHEA:47668"/>
        <dbReference type="Rhea" id="RHEA-COMP:9752"/>
        <dbReference type="Rhea" id="RHEA-COMP:11877"/>
        <dbReference type="ChEBI" id="CHEBI:15377"/>
        <dbReference type="ChEBI" id="CHEBI:17154"/>
        <dbReference type="ChEBI" id="CHEBI:29969"/>
        <dbReference type="ChEBI" id="CHEBI:57540"/>
        <dbReference type="ChEBI" id="CHEBI:87830"/>
        <dbReference type="ChEBI" id="CHEBI:87832"/>
    </reaction>
</comment>
<feature type="binding site" evidence="3">
    <location>
        <begin position="174"/>
        <end position="176"/>
    </location>
    <ligand>
        <name>NAD(+)</name>
        <dbReference type="ChEBI" id="CHEBI:57540"/>
    </ligand>
</feature>
<evidence type="ECO:0000313" key="6">
    <source>
        <dbReference type="EMBL" id="GGJ51063.1"/>
    </source>
</evidence>
<comment type="subcellular location">
    <subcellularLocation>
        <location evidence="3">Cytoplasm</location>
    </subcellularLocation>
</comment>
<evidence type="ECO:0000256" key="4">
    <source>
        <dbReference type="PROSITE-ProRule" id="PRU00236"/>
    </source>
</evidence>
<organism evidence="6 7">
    <name type="scientific">Deinococcus roseus</name>
    <dbReference type="NCBI Taxonomy" id="392414"/>
    <lineage>
        <taxon>Bacteria</taxon>
        <taxon>Thermotogati</taxon>
        <taxon>Deinococcota</taxon>
        <taxon>Deinococci</taxon>
        <taxon>Deinococcales</taxon>
        <taxon>Deinococcaceae</taxon>
        <taxon>Deinococcus</taxon>
    </lineage>
</organism>
<evidence type="ECO:0000313" key="7">
    <source>
        <dbReference type="Proteomes" id="UP000632222"/>
    </source>
</evidence>
<evidence type="ECO:0000256" key="3">
    <source>
        <dbReference type="HAMAP-Rule" id="MF_01121"/>
    </source>
</evidence>
<comment type="catalytic activity">
    <reaction evidence="3">
        <text>N(6)-acetyl-L-lysyl-[protein] + NAD(+) + H2O = 2''-O-acetyl-ADP-D-ribose + nicotinamide + L-lysyl-[protein]</text>
        <dbReference type="Rhea" id="RHEA:43636"/>
        <dbReference type="Rhea" id="RHEA-COMP:9752"/>
        <dbReference type="Rhea" id="RHEA-COMP:10731"/>
        <dbReference type="ChEBI" id="CHEBI:15377"/>
        <dbReference type="ChEBI" id="CHEBI:17154"/>
        <dbReference type="ChEBI" id="CHEBI:29969"/>
        <dbReference type="ChEBI" id="CHEBI:57540"/>
        <dbReference type="ChEBI" id="CHEBI:61930"/>
        <dbReference type="ChEBI" id="CHEBI:83767"/>
        <dbReference type="EC" id="2.3.1.286"/>
    </reaction>
</comment>
<feature type="binding site" evidence="3">
    <location>
        <position position="60"/>
    </location>
    <ligand>
        <name>substrate</name>
    </ligand>
</feature>